<accession>A0AC35EYM8</accession>
<evidence type="ECO:0000313" key="2">
    <source>
        <dbReference type="WBParaSite" id="PS1159_v2.g12021.t1"/>
    </source>
</evidence>
<protein>
    <submittedName>
        <fullName evidence="2">39S ribosomal protein L37, mitochondrial</fullName>
    </submittedName>
</protein>
<dbReference type="Proteomes" id="UP000887580">
    <property type="component" value="Unplaced"/>
</dbReference>
<dbReference type="WBParaSite" id="PS1159_v2.g12021.t1">
    <property type="protein sequence ID" value="PS1159_v2.g12021.t1"/>
    <property type="gene ID" value="PS1159_v2.g12021"/>
</dbReference>
<evidence type="ECO:0000313" key="1">
    <source>
        <dbReference type="Proteomes" id="UP000887580"/>
    </source>
</evidence>
<sequence length="448" mass="51146">MDPATGKIDTFPVWKGAIIDDDSFHERMPYKKYRELAQWGKIDTQVFKRHWKNANAERQQKFEIPEAVKAYGAVIRNPNDPTFFKQFEAPPSSPLLSHPAFRSPPIEEHPLYNTKKCHLYESFEPFSDGIDQACHLIKAIKFDDLPSEVLNAEHSILRNTAEYDVRDCIMQGERYDPSLEPLEKQLDKILFWVKHPRLHGTPVIKRNNIILESLFRKVLLSAVKEGKLENIRFDRNAYISGILNNRGFEDSPLVIRGNPHLIVQGDFPLKPWANKDAVQASRDQPVVDVYPIHPLIDFSTSNLYNRTSLIPRSAIPNLHVNTLFIARQQSQKYPWTTEQNAANAIMICFGGALAEATRNLSEEAIAKLGDLEKPILVKTVQLVDGKLDLVAVQLNTLDLSSRNGIKNFVWCKKAVPLYKPKPFWENTSEVEGLNIKGFNIFVSLLLKK</sequence>
<reference evidence="2" key="1">
    <citation type="submission" date="2022-11" db="UniProtKB">
        <authorList>
            <consortium name="WormBaseParasite"/>
        </authorList>
    </citation>
    <scope>IDENTIFICATION</scope>
</reference>
<proteinExistence type="predicted"/>
<name>A0AC35EYM8_9BILA</name>
<organism evidence="1 2">
    <name type="scientific">Panagrolaimus sp. PS1159</name>
    <dbReference type="NCBI Taxonomy" id="55785"/>
    <lineage>
        <taxon>Eukaryota</taxon>
        <taxon>Metazoa</taxon>
        <taxon>Ecdysozoa</taxon>
        <taxon>Nematoda</taxon>
        <taxon>Chromadorea</taxon>
        <taxon>Rhabditida</taxon>
        <taxon>Tylenchina</taxon>
        <taxon>Panagrolaimomorpha</taxon>
        <taxon>Panagrolaimoidea</taxon>
        <taxon>Panagrolaimidae</taxon>
        <taxon>Panagrolaimus</taxon>
    </lineage>
</organism>